<dbReference type="AlphaFoldDB" id="A0A5D2BPA6"/>
<evidence type="ECO:0000313" key="1">
    <source>
        <dbReference type="EMBL" id="TYG58408.1"/>
    </source>
</evidence>
<name>A0A5D2BPA6_GOSDA</name>
<protein>
    <submittedName>
        <fullName evidence="1">Uncharacterized protein</fullName>
    </submittedName>
</protein>
<dbReference type="GO" id="GO:0005524">
    <property type="term" value="F:ATP binding"/>
    <property type="evidence" value="ECO:0007669"/>
    <property type="project" value="InterPro"/>
</dbReference>
<dbReference type="Gene3D" id="3.30.420.110">
    <property type="entry name" value="MutS, connector domain"/>
    <property type="match status" value="1"/>
</dbReference>
<proteinExistence type="predicted"/>
<dbReference type="Proteomes" id="UP000323506">
    <property type="component" value="Chromosome D08"/>
</dbReference>
<keyword evidence="2" id="KW-1185">Reference proteome</keyword>
<gene>
    <name evidence="1" type="ORF">ES288_D08G220000v1</name>
</gene>
<evidence type="ECO:0000313" key="2">
    <source>
        <dbReference type="Proteomes" id="UP000323506"/>
    </source>
</evidence>
<dbReference type="InterPro" id="IPR036678">
    <property type="entry name" value="MutS_con_dom_sf"/>
</dbReference>
<dbReference type="Gene3D" id="1.10.1420.10">
    <property type="match status" value="1"/>
</dbReference>
<dbReference type="GO" id="GO:0030983">
    <property type="term" value="F:mismatched DNA binding"/>
    <property type="evidence" value="ECO:0007669"/>
    <property type="project" value="InterPro"/>
</dbReference>
<reference evidence="1 2" key="1">
    <citation type="submission" date="2019-06" db="EMBL/GenBank/DDBJ databases">
        <title>WGS assembly of Gossypium darwinii.</title>
        <authorList>
            <person name="Chen Z.J."/>
            <person name="Sreedasyam A."/>
            <person name="Ando A."/>
            <person name="Song Q."/>
            <person name="De L."/>
            <person name="Hulse-Kemp A."/>
            <person name="Ding M."/>
            <person name="Ye W."/>
            <person name="Kirkbride R."/>
            <person name="Jenkins J."/>
            <person name="Plott C."/>
            <person name="Lovell J."/>
            <person name="Lin Y.-M."/>
            <person name="Vaughn R."/>
            <person name="Liu B."/>
            <person name="Li W."/>
            <person name="Simpson S."/>
            <person name="Scheffler B."/>
            <person name="Saski C."/>
            <person name="Grover C."/>
            <person name="Hu G."/>
            <person name="Conover J."/>
            <person name="Carlson J."/>
            <person name="Shu S."/>
            <person name="Boston L."/>
            <person name="Williams M."/>
            <person name="Peterson D."/>
            <person name="Mcgee K."/>
            <person name="Jones D."/>
            <person name="Wendel J."/>
            <person name="Stelly D."/>
            <person name="Grimwood J."/>
            <person name="Schmutz J."/>
        </authorList>
    </citation>
    <scope>NUCLEOTIDE SEQUENCE [LARGE SCALE GENOMIC DNA]</scope>
    <source>
        <strain evidence="1">1808015.09</strain>
    </source>
</reference>
<dbReference type="GO" id="GO:0006298">
    <property type="term" value="P:mismatch repair"/>
    <property type="evidence" value="ECO:0007669"/>
    <property type="project" value="InterPro"/>
</dbReference>
<sequence>MPDLALQALALTISHLKQFGFERILCCGASFRSLSSRVEMNLSANTLQQLEFIAVIQAILSVGKQLKRLHIDEEYDDYGCNKIGVAIVQSALLRRLILTASSSKVLGNAVKLLSTLNKEAADKGDFTDLIIISKDQFPEVARARKALQLAKLDNFIGLYRNQFRNHKLEFTFVSGTTHLVENYVCPIFMEDSRPVQIQIHAGRHPVSNTDLEEKKSIGLCGQGLSLMRKATHRLRLLCWLTRRAVIYCLTKILKV</sequence>
<accession>A0A5D2BPA6</accession>
<organism evidence="1 2">
    <name type="scientific">Gossypium darwinii</name>
    <name type="common">Darwin's cotton</name>
    <name type="synonym">Gossypium barbadense var. darwinii</name>
    <dbReference type="NCBI Taxonomy" id="34276"/>
    <lineage>
        <taxon>Eukaryota</taxon>
        <taxon>Viridiplantae</taxon>
        <taxon>Streptophyta</taxon>
        <taxon>Embryophyta</taxon>
        <taxon>Tracheophyta</taxon>
        <taxon>Spermatophyta</taxon>
        <taxon>Magnoliopsida</taxon>
        <taxon>eudicotyledons</taxon>
        <taxon>Gunneridae</taxon>
        <taxon>Pentapetalae</taxon>
        <taxon>rosids</taxon>
        <taxon>malvids</taxon>
        <taxon>Malvales</taxon>
        <taxon>Malvaceae</taxon>
        <taxon>Malvoideae</taxon>
        <taxon>Gossypium</taxon>
    </lineage>
</organism>
<dbReference type="EMBL" id="CM017708">
    <property type="protein sequence ID" value="TYG58408.1"/>
    <property type="molecule type" value="Genomic_DNA"/>
</dbReference>